<evidence type="ECO:0000256" key="6">
    <source>
        <dbReference type="ARBA" id="ARBA00022691"/>
    </source>
</evidence>
<comment type="catalytic activity">
    <reaction evidence="11">
        <text>L-lysyl-[protein] + S-adenosyl-L-methionine = N(6)-methyl-L-lysyl-[protein] + S-adenosyl-L-homocysteine + H(+)</text>
        <dbReference type="Rhea" id="RHEA:51736"/>
        <dbReference type="Rhea" id="RHEA-COMP:9752"/>
        <dbReference type="Rhea" id="RHEA-COMP:13053"/>
        <dbReference type="ChEBI" id="CHEBI:15378"/>
        <dbReference type="ChEBI" id="CHEBI:29969"/>
        <dbReference type="ChEBI" id="CHEBI:57856"/>
        <dbReference type="ChEBI" id="CHEBI:59789"/>
        <dbReference type="ChEBI" id="CHEBI:61929"/>
    </reaction>
</comment>
<keyword evidence="5" id="KW-0808">Transferase</keyword>
<evidence type="ECO:0000259" key="18">
    <source>
        <dbReference type="PROSITE" id="PS50865"/>
    </source>
</evidence>
<dbReference type="SUPFAM" id="SSF54001">
    <property type="entry name" value="Cysteine proteinases"/>
    <property type="match status" value="1"/>
</dbReference>
<keyword evidence="10" id="KW-0539">Nucleus</keyword>
<dbReference type="GO" id="GO:0008168">
    <property type="term" value="F:methyltransferase activity"/>
    <property type="evidence" value="ECO:0007669"/>
    <property type="project" value="UniProtKB-KW"/>
</dbReference>
<evidence type="ECO:0000256" key="14">
    <source>
        <dbReference type="ARBA" id="ARBA00093680"/>
    </source>
</evidence>
<dbReference type="SUPFAM" id="SSF82199">
    <property type="entry name" value="SET domain"/>
    <property type="match status" value="1"/>
</dbReference>
<evidence type="ECO:0000256" key="1">
    <source>
        <dbReference type="ARBA" id="ARBA00004123"/>
    </source>
</evidence>
<dbReference type="CDD" id="cd02663">
    <property type="entry name" value="Peptidase_C19G"/>
    <property type="match status" value="1"/>
</dbReference>
<name>A0AA85FSF5_9TREM</name>
<dbReference type="PROSITE" id="PS50235">
    <property type="entry name" value="USP_3"/>
    <property type="match status" value="1"/>
</dbReference>
<protein>
    <recommendedName>
        <fullName evidence="13">Protein-lysine N-methyltransferase SMYD4</fullName>
    </recommendedName>
    <alternativeName>
        <fullName evidence="14">SET and MYND domain-containing protein 4</fullName>
    </alternativeName>
</protein>
<accession>A0AA85FSF5</accession>
<dbReference type="GO" id="GO:0016579">
    <property type="term" value="P:protein deubiquitination"/>
    <property type="evidence" value="ECO:0007669"/>
    <property type="project" value="InterPro"/>
</dbReference>
<evidence type="ECO:0000256" key="13">
    <source>
        <dbReference type="ARBA" id="ARBA00093635"/>
    </source>
</evidence>
<reference evidence="19" key="1">
    <citation type="submission" date="2022-06" db="EMBL/GenBank/DDBJ databases">
        <authorList>
            <person name="Berger JAMES D."/>
            <person name="Berger JAMES D."/>
        </authorList>
    </citation>
    <scope>NUCLEOTIDE SEQUENCE [LARGE SCALE GENOMIC DNA]</scope>
</reference>
<evidence type="ECO:0000256" key="3">
    <source>
        <dbReference type="ARBA" id="ARBA00022490"/>
    </source>
</evidence>
<evidence type="ECO:0000313" key="20">
    <source>
        <dbReference type="WBParaSite" id="SRDH1_59510.1"/>
    </source>
</evidence>
<dbReference type="InterPro" id="IPR001394">
    <property type="entry name" value="Peptidase_C19_UCH"/>
</dbReference>
<dbReference type="InterPro" id="IPR011990">
    <property type="entry name" value="TPR-like_helical_dom_sf"/>
</dbReference>
<organism evidence="19 20">
    <name type="scientific">Schistosoma rodhaini</name>
    <dbReference type="NCBI Taxonomy" id="6188"/>
    <lineage>
        <taxon>Eukaryota</taxon>
        <taxon>Metazoa</taxon>
        <taxon>Spiralia</taxon>
        <taxon>Lophotrochozoa</taxon>
        <taxon>Platyhelminthes</taxon>
        <taxon>Trematoda</taxon>
        <taxon>Digenea</taxon>
        <taxon>Strigeidida</taxon>
        <taxon>Schistosomatoidea</taxon>
        <taxon>Schistosomatidae</taxon>
        <taxon>Schistosoma</taxon>
    </lineage>
</organism>
<dbReference type="Gene3D" id="3.90.70.10">
    <property type="entry name" value="Cysteine proteinases"/>
    <property type="match status" value="1"/>
</dbReference>
<dbReference type="InterPro" id="IPR002893">
    <property type="entry name" value="Znf_MYND"/>
</dbReference>
<evidence type="ECO:0000256" key="10">
    <source>
        <dbReference type="ARBA" id="ARBA00023242"/>
    </source>
</evidence>
<dbReference type="PANTHER" id="PTHR46165:SF2">
    <property type="entry name" value="SET AND MYND DOMAIN-CONTAINING PROTEIN 4"/>
    <property type="match status" value="1"/>
</dbReference>
<dbReference type="InterPro" id="IPR044421">
    <property type="entry name" value="SMYD4_SET"/>
</dbReference>
<feature type="domain" description="SET" evidence="17">
    <location>
        <begin position="648"/>
        <end position="1024"/>
    </location>
</feature>
<proteinExistence type="predicted"/>
<dbReference type="InterPro" id="IPR001214">
    <property type="entry name" value="SET_dom"/>
</dbReference>
<dbReference type="GO" id="GO:0005737">
    <property type="term" value="C:cytoplasm"/>
    <property type="evidence" value="ECO:0007669"/>
    <property type="project" value="UniProtKB-SubCell"/>
</dbReference>
<dbReference type="InterPro" id="IPR028889">
    <property type="entry name" value="USP"/>
</dbReference>
<feature type="domain" description="USP" evidence="16">
    <location>
        <begin position="38"/>
        <end position="373"/>
    </location>
</feature>
<evidence type="ECO:0000256" key="11">
    <source>
        <dbReference type="ARBA" id="ARBA00048985"/>
    </source>
</evidence>
<comment type="function">
    <text evidence="12">Protein-lysine N-methyltransferase. Monomethylates PRMT5, modulating its transcriptional activity. May also act as a histone methyltransferase. Plays a critical role in cardiac development. Acts as a key epigenetic regulator of gene expression during cardiac development via its dual activities as a methyltransferase and negative regulator of HDAC1.</text>
</comment>
<keyword evidence="7" id="KW-0479">Metal-binding</keyword>
<evidence type="ECO:0000259" key="17">
    <source>
        <dbReference type="PROSITE" id="PS50280"/>
    </source>
</evidence>
<dbReference type="GO" id="GO:0042826">
    <property type="term" value="F:histone deacetylase binding"/>
    <property type="evidence" value="ECO:0007669"/>
    <property type="project" value="TreeGrafter"/>
</dbReference>
<evidence type="ECO:0000256" key="15">
    <source>
        <dbReference type="PROSITE-ProRule" id="PRU00134"/>
    </source>
</evidence>
<dbReference type="InterPro" id="IPR052097">
    <property type="entry name" value="SET-MYND_domain_protein"/>
</dbReference>
<dbReference type="PROSITE" id="PS00973">
    <property type="entry name" value="USP_2"/>
    <property type="match status" value="1"/>
</dbReference>
<dbReference type="GO" id="GO:0005634">
    <property type="term" value="C:nucleus"/>
    <property type="evidence" value="ECO:0007669"/>
    <property type="project" value="UniProtKB-SubCell"/>
</dbReference>
<dbReference type="InterPro" id="IPR018200">
    <property type="entry name" value="USP_CS"/>
</dbReference>
<keyword evidence="9" id="KW-0862">Zinc</keyword>
<dbReference type="CDD" id="cd10536">
    <property type="entry name" value="SET_SMYD4"/>
    <property type="match status" value="1"/>
</dbReference>
<dbReference type="Gene3D" id="1.25.40.10">
    <property type="entry name" value="Tetratricopeptide repeat domain"/>
    <property type="match status" value="2"/>
</dbReference>
<evidence type="ECO:0000256" key="9">
    <source>
        <dbReference type="ARBA" id="ARBA00022833"/>
    </source>
</evidence>
<dbReference type="PROSITE" id="PS50865">
    <property type="entry name" value="ZF_MYND_2"/>
    <property type="match status" value="1"/>
</dbReference>
<dbReference type="Proteomes" id="UP000050792">
    <property type="component" value="Unassembled WGS sequence"/>
</dbReference>
<dbReference type="GO" id="GO:0008270">
    <property type="term" value="F:zinc ion binding"/>
    <property type="evidence" value="ECO:0007669"/>
    <property type="project" value="UniProtKB-KW"/>
</dbReference>
<evidence type="ECO:0000256" key="7">
    <source>
        <dbReference type="ARBA" id="ARBA00022723"/>
    </source>
</evidence>
<sequence length="1211" mass="139902">MRFLESFLRINCLKMGLSSSQLEKEIAGDQLLSGERYFGLVNFGNTCYCNSVIQALFFCKPFRDKVLQYNDRAKNPKKETLLTCLSDLFYSVVSQQRRVGQMRPKKFIQKLKRENGLFDNYLQQDAHEFLNYLLNKIADIIRAEQQPTGVDAEDPSDCEMTDVSESNRKHSGRNWIHEIFQGSLTNETRCLNCDNVRTKEENFLDLSVDVGENVDISYCLRCFSDTETMRSDNKYYCEFCRCKQEAQRRMRIKKPPLLLALHLKRFKYSENLNRFIKLSYRVAFPMELRLFNMSNDSSNDDRLYNLMAVVVHSGSGPNRGHYVTLVKSHGLWFLFDDELVEKIHRTNIEDFFGSSTETSKSSYTAYILFYLDAKVASNKMVTPNPTDLYRFCDLVMESVVEMSPPSYDLPWLPGFEECKTDYERIKKFMSMPFLRQFKISISDQSPAAKNDSIAKQKREHGNEAWRTNNLSLALRYYSEAIFFASSPEEKALGYGNRSCVLSRIGVHEAVLQDIDLAIKYNFPKDRRPRLFIRRSQSLISLKRFKEALTEFNNCLEYMKSENLTIPNSLNEMIQKGIKDCSTMKEDELLIDDSVIPYFVHEAKSLIMKHGNTQKIITKNCNNSNNGSNITDHNLHPSILRSLYIQDPPAVRLNYNDEFGWHIVATNNIQPGELLILDKPYSCRLHYSRLLLNCYRCSKRCINPIPCRSCTQVGFCSELCEQEAWNPVWTDINTSLPLELTTDLSLPCHRFECGLVDRLIIEDYAGWKRLRSKSLNDLTVPMKKLKSFIDKLSDDDVIGGPNISWLAFALLTKTAPNILNRLIKISLNKLTCQNDEKPISKEELSSFTGNRVVPQQSWDDYTTVDWLTTNSIKRKTSDLWQRTVVAVYLTFCLEAGGYPITKDVDDNSQSNCTLLPFNWASTCILHHLQCISSNGHSLSLPEYIFTENTTTVHNNNISDKQQKIPGIDLNKLTSNEISTCLYPVLSLINHSCDPNITNVTIDKFQCAIYSIRPIEQNEIIYGNYGLHYAIHSLNERQSSLQSQYHFRCICLACIEDWSPFITTTTTTDNSNMTNSSKDFQLKCLTCSGLINFGTLLDSDKKSSLRKVHYCQCSQPIQLKSLSKFQKLFYNDLYTKFDTIPLTFQKTSPKKMTNKFLNKFIVYTKQMLDTEHLYNILQRPCNALDWLQEMLKQLLDLQHTGWSYESKIIRSAF</sequence>
<evidence type="ECO:0000259" key="16">
    <source>
        <dbReference type="PROSITE" id="PS50235"/>
    </source>
</evidence>
<evidence type="ECO:0000313" key="19">
    <source>
        <dbReference type="Proteomes" id="UP000050792"/>
    </source>
</evidence>
<dbReference type="WBParaSite" id="SRDH1_59510.1">
    <property type="protein sequence ID" value="SRDH1_59510.1"/>
    <property type="gene ID" value="SRDH1_59510"/>
</dbReference>
<dbReference type="GO" id="GO:0004843">
    <property type="term" value="F:cysteine-type deubiquitinase activity"/>
    <property type="evidence" value="ECO:0007669"/>
    <property type="project" value="InterPro"/>
</dbReference>
<dbReference type="Gene3D" id="2.170.270.10">
    <property type="entry name" value="SET domain"/>
    <property type="match status" value="1"/>
</dbReference>
<dbReference type="Pfam" id="PF00443">
    <property type="entry name" value="UCH"/>
    <property type="match status" value="1"/>
</dbReference>
<evidence type="ECO:0000256" key="2">
    <source>
        <dbReference type="ARBA" id="ARBA00004496"/>
    </source>
</evidence>
<evidence type="ECO:0000256" key="4">
    <source>
        <dbReference type="ARBA" id="ARBA00022603"/>
    </source>
</evidence>
<dbReference type="GO" id="GO:0032259">
    <property type="term" value="P:methylation"/>
    <property type="evidence" value="ECO:0007669"/>
    <property type="project" value="UniProtKB-KW"/>
</dbReference>
<dbReference type="PANTHER" id="PTHR46165">
    <property type="entry name" value="SET AND MYND DOMAIN-CONTAINING PROTEIN 4"/>
    <property type="match status" value="1"/>
</dbReference>
<dbReference type="InterPro" id="IPR038765">
    <property type="entry name" value="Papain-like_cys_pep_sf"/>
</dbReference>
<reference evidence="20" key="2">
    <citation type="submission" date="2023-11" db="UniProtKB">
        <authorList>
            <consortium name="WormBaseParasite"/>
        </authorList>
    </citation>
    <scope>IDENTIFICATION</scope>
</reference>
<evidence type="ECO:0000256" key="8">
    <source>
        <dbReference type="ARBA" id="ARBA00022771"/>
    </source>
</evidence>
<feature type="domain" description="MYND-type" evidence="18">
    <location>
        <begin position="693"/>
        <end position="752"/>
    </location>
</feature>
<keyword evidence="4" id="KW-0489">Methyltransferase</keyword>
<keyword evidence="19" id="KW-1185">Reference proteome</keyword>
<dbReference type="AlphaFoldDB" id="A0AA85FSF5"/>
<dbReference type="InterPro" id="IPR046341">
    <property type="entry name" value="SET_dom_sf"/>
</dbReference>
<comment type="subcellular location">
    <subcellularLocation>
        <location evidence="2">Cytoplasm</location>
    </subcellularLocation>
    <subcellularLocation>
        <location evidence="1">Nucleus</location>
    </subcellularLocation>
</comment>
<evidence type="ECO:0000256" key="5">
    <source>
        <dbReference type="ARBA" id="ARBA00022679"/>
    </source>
</evidence>
<evidence type="ECO:0000256" key="12">
    <source>
        <dbReference type="ARBA" id="ARBA00093423"/>
    </source>
</evidence>
<dbReference type="SUPFAM" id="SSF48452">
    <property type="entry name" value="TPR-like"/>
    <property type="match status" value="1"/>
</dbReference>
<dbReference type="Pfam" id="PF00856">
    <property type="entry name" value="SET"/>
    <property type="match status" value="1"/>
</dbReference>
<keyword evidence="3" id="KW-0963">Cytoplasm</keyword>
<keyword evidence="6" id="KW-0949">S-adenosyl-L-methionine</keyword>
<keyword evidence="8 15" id="KW-0863">Zinc-finger</keyword>
<dbReference type="PROSITE" id="PS00972">
    <property type="entry name" value="USP_1"/>
    <property type="match status" value="1"/>
</dbReference>
<dbReference type="PROSITE" id="PS50280">
    <property type="entry name" value="SET"/>
    <property type="match status" value="1"/>
</dbReference>